<dbReference type="Pfam" id="PF00248">
    <property type="entry name" value="Aldo_ket_red"/>
    <property type="match status" value="1"/>
</dbReference>
<keyword evidence="2" id="KW-0521">NADP</keyword>
<feature type="active site" description="Proton donor" evidence="4">
    <location>
        <position position="9"/>
    </location>
</feature>
<dbReference type="EMBL" id="JAGPXC010000009">
    <property type="protein sequence ID" value="KAH6647175.1"/>
    <property type="molecule type" value="Genomic_DNA"/>
</dbReference>
<evidence type="ECO:0000256" key="5">
    <source>
        <dbReference type="PIRSR" id="PIRSR000097-2"/>
    </source>
</evidence>
<protein>
    <submittedName>
        <fullName evidence="8">NADP-dependent oxidoreductase domain-containing protein</fullName>
    </submittedName>
</protein>
<dbReference type="InterPro" id="IPR018170">
    <property type="entry name" value="Aldo/ket_reductase_CS"/>
</dbReference>
<evidence type="ECO:0000256" key="3">
    <source>
        <dbReference type="ARBA" id="ARBA00023002"/>
    </source>
</evidence>
<dbReference type="InterPro" id="IPR023210">
    <property type="entry name" value="NADP_OxRdtase_dom"/>
</dbReference>
<dbReference type="AlphaFoldDB" id="A0A9P8RPB5"/>
<evidence type="ECO:0000256" key="2">
    <source>
        <dbReference type="ARBA" id="ARBA00022857"/>
    </source>
</evidence>
<evidence type="ECO:0000313" key="9">
    <source>
        <dbReference type="Proteomes" id="UP000758603"/>
    </source>
</evidence>
<keyword evidence="9" id="KW-1185">Reference proteome</keyword>
<evidence type="ECO:0000256" key="6">
    <source>
        <dbReference type="PIRSR" id="PIRSR000097-3"/>
    </source>
</evidence>
<keyword evidence="3" id="KW-0560">Oxidoreductase</keyword>
<accession>A0A9P8RPB5</accession>
<dbReference type="Gene3D" id="3.20.20.100">
    <property type="entry name" value="NADP-dependent oxidoreductase domain"/>
    <property type="match status" value="1"/>
</dbReference>
<dbReference type="RefSeq" id="XP_045953689.1">
    <property type="nucleotide sequence ID" value="XM_046103947.1"/>
</dbReference>
<gene>
    <name evidence="8" type="ORF">BKA67DRAFT_581879</name>
</gene>
<comment type="similarity">
    <text evidence="1">Belongs to the aldo/keto reductase family.</text>
</comment>
<dbReference type="PIRSF" id="PIRSF000097">
    <property type="entry name" value="AKR"/>
    <property type="match status" value="1"/>
</dbReference>
<name>A0A9P8RPB5_9PEZI</name>
<dbReference type="OrthoDB" id="416253at2759"/>
<dbReference type="PANTHER" id="PTHR43827">
    <property type="entry name" value="2,5-DIKETO-D-GLUCONIC ACID REDUCTASE"/>
    <property type="match status" value="1"/>
</dbReference>
<feature type="binding site" evidence="5">
    <location>
        <position position="63"/>
    </location>
    <ligand>
        <name>substrate</name>
    </ligand>
</feature>
<dbReference type="GO" id="GO:0016652">
    <property type="term" value="F:oxidoreductase activity, acting on NAD(P)H as acceptor"/>
    <property type="evidence" value="ECO:0007669"/>
    <property type="project" value="InterPro"/>
</dbReference>
<dbReference type="InterPro" id="IPR044494">
    <property type="entry name" value="AKR3C2/3"/>
</dbReference>
<dbReference type="SUPFAM" id="SSF51430">
    <property type="entry name" value="NAD(P)-linked oxidoreductase"/>
    <property type="match status" value="1"/>
</dbReference>
<dbReference type="PROSITE" id="PS00062">
    <property type="entry name" value="ALDOKETO_REDUCTASE_2"/>
    <property type="match status" value="1"/>
</dbReference>
<evidence type="ECO:0000256" key="4">
    <source>
        <dbReference type="PIRSR" id="PIRSR000097-1"/>
    </source>
</evidence>
<evidence type="ECO:0000256" key="1">
    <source>
        <dbReference type="ARBA" id="ARBA00007905"/>
    </source>
</evidence>
<feature type="site" description="Lowers pKa of active site Tyr" evidence="6">
    <location>
        <position position="34"/>
    </location>
</feature>
<comment type="caution">
    <text evidence="8">The sequence shown here is derived from an EMBL/GenBank/DDBJ whole genome shotgun (WGS) entry which is preliminary data.</text>
</comment>
<organism evidence="8 9">
    <name type="scientific">Truncatella angustata</name>
    <dbReference type="NCBI Taxonomy" id="152316"/>
    <lineage>
        <taxon>Eukaryota</taxon>
        <taxon>Fungi</taxon>
        <taxon>Dikarya</taxon>
        <taxon>Ascomycota</taxon>
        <taxon>Pezizomycotina</taxon>
        <taxon>Sordariomycetes</taxon>
        <taxon>Xylariomycetidae</taxon>
        <taxon>Amphisphaeriales</taxon>
        <taxon>Sporocadaceae</taxon>
        <taxon>Truncatella</taxon>
    </lineage>
</organism>
<dbReference type="GO" id="GO:0016616">
    <property type="term" value="F:oxidoreductase activity, acting on the CH-OH group of donors, NAD or NADP as acceptor"/>
    <property type="evidence" value="ECO:0007669"/>
    <property type="project" value="UniProtKB-ARBA"/>
</dbReference>
<dbReference type="PRINTS" id="PR00069">
    <property type="entry name" value="ALDKETRDTASE"/>
</dbReference>
<dbReference type="PANTHER" id="PTHR43827:SF3">
    <property type="entry name" value="NADP-DEPENDENT OXIDOREDUCTASE DOMAIN-CONTAINING PROTEIN"/>
    <property type="match status" value="1"/>
</dbReference>
<dbReference type="Proteomes" id="UP000758603">
    <property type="component" value="Unassembled WGS sequence"/>
</dbReference>
<feature type="domain" description="NADP-dependent oxidoreductase" evidence="7">
    <location>
        <begin position="9"/>
        <end position="221"/>
    </location>
</feature>
<dbReference type="InterPro" id="IPR036812">
    <property type="entry name" value="NAD(P)_OxRdtase_dom_sf"/>
</dbReference>
<evidence type="ECO:0000313" key="8">
    <source>
        <dbReference type="EMBL" id="KAH6647175.1"/>
    </source>
</evidence>
<reference evidence="8" key="1">
    <citation type="journal article" date="2021" name="Nat. Commun.">
        <title>Genetic determinants of endophytism in the Arabidopsis root mycobiome.</title>
        <authorList>
            <person name="Mesny F."/>
            <person name="Miyauchi S."/>
            <person name="Thiergart T."/>
            <person name="Pickel B."/>
            <person name="Atanasova L."/>
            <person name="Karlsson M."/>
            <person name="Huettel B."/>
            <person name="Barry K.W."/>
            <person name="Haridas S."/>
            <person name="Chen C."/>
            <person name="Bauer D."/>
            <person name="Andreopoulos W."/>
            <person name="Pangilinan J."/>
            <person name="LaButti K."/>
            <person name="Riley R."/>
            <person name="Lipzen A."/>
            <person name="Clum A."/>
            <person name="Drula E."/>
            <person name="Henrissat B."/>
            <person name="Kohler A."/>
            <person name="Grigoriev I.V."/>
            <person name="Martin F.M."/>
            <person name="Hacquard S."/>
        </authorList>
    </citation>
    <scope>NUCLEOTIDE SEQUENCE</scope>
    <source>
        <strain evidence="8">MPI-SDFR-AT-0073</strain>
    </source>
</reference>
<dbReference type="CDD" id="cd19120">
    <property type="entry name" value="AKR_AKR3C2-3"/>
    <property type="match status" value="1"/>
</dbReference>
<sequence length="242" mass="26957">MDLPKLPDYKNEAELGLAIKESGVPRSELFVTTKAIDHQNIQGSLQDSLQKLGLEYIDLYLIHEPFSARGSAEALQAAWRGMEACVDKGLARDIGVSNFQVPHLETVLETSRIRPAVNQVELHPYLPRAGLVDFCRRNGITVEAFGPLTPLTRVSPGPVDDVVGRLAEKHRVGTSAVLLRWLVERGVVVVTTSGKRERLQEYLTQVPTLRLSQKEVEEISTAGEGKRFRQFLADAYGQDNWE</sequence>
<evidence type="ECO:0000259" key="7">
    <source>
        <dbReference type="Pfam" id="PF00248"/>
    </source>
</evidence>
<dbReference type="InterPro" id="IPR020471">
    <property type="entry name" value="AKR"/>
</dbReference>
<dbReference type="GeneID" id="70132838"/>
<proteinExistence type="inferred from homology"/>